<dbReference type="HOGENOM" id="CLU_465339_0_0_6"/>
<evidence type="ECO:0000313" key="3">
    <source>
        <dbReference type="EMBL" id="EIC29071.1"/>
    </source>
</evidence>
<keyword evidence="4" id="KW-1185">Reference proteome</keyword>
<evidence type="ECO:0000256" key="2">
    <source>
        <dbReference type="SAM" id="Phobius"/>
    </source>
</evidence>
<organism evidence="3 4">
    <name type="scientific">Methylomicrobium album BG8</name>
    <dbReference type="NCBI Taxonomy" id="686340"/>
    <lineage>
        <taxon>Bacteria</taxon>
        <taxon>Pseudomonadati</taxon>
        <taxon>Pseudomonadota</taxon>
        <taxon>Gammaproteobacteria</taxon>
        <taxon>Methylococcales</taxon>
        <taxon>Methylococcaceae</taxon>
        <taxon>Methylomicrobium</taxon>
    </lineage>
</organism>
<dbReference type="Proteomes" id="UP000005090">
    <property type="component" value="Chromosome"/>
</dbReference>
<proteinExistence type="predicted"/>
<dbReference type="RefSeq" id="WP_005370672.1">
    <property type="nucleotide sequence ID" value="NZ_CM001475.1"/>
</dbReference>
<evidence type="ECO:0000256" key="1">
    <source>
        <dbReference type="SAM" id="Coils"/>
    </source>
</evidence>
<protein>
    <submittedName>
        <fullName evidence="3">Uncharacterized protein</fullName>
    </submittedName>
</protein>
<feature type="coiled-coil region" evidence="1">
    <location>
        <begin position="496"/>
        <end position="569"/>
    </location>
</feature>
<dbReference type="eggNOG" id="COG1196">
    <property type="taxonomic scope" value="Bacteria"/>
</dbReference>
<feature type="transmembrane region" description="Helical" evidence="2">
    <location>
        <begin position="27"/>
        <end position="45"/>
    </location>
</feature>
<gene>
    <name evidence="3" type="ORF">Metal_1271</name>
</gene>
<reference evidence="3 4" key="1">
    <citation type="journal article" date="2013" name="Genome Announc.">
        <title>Genome Sequence of the Obligate Gammaproteobacterial Methanotroph Methylomicrobium album Strain BG8.</title>
        <authorList>
            <person name="Kits K.D."/>
            <person name="Kalyuzhnaya M.G."/>
            <person name="Klotz M.G."/>
            <person name="Jetten M.S."/>
            <person name="Op den Camp H.J."/>
            <person name="Vuilleumier S."/>
            <person name="Bringel F."/>
            <person name="Dispirito A.A."/>
            <person name="Murrell J.C."/>
            <person name="Bruce D."/>
            <person name="Cheng J.F."/>
            <person name="Copeland A."/>
            <person name="Goodwin L."/>
            <person name="Hauser L."/>
            <person name="Lajus A."/>
            <person name="Land M.L."/>
            <person name="Lapidus A."/>
            <person name="Lucas S."/>
            <person name="Medigue C."/>
            <person name="Pitluck S."/>
            <person name="Woyke T."/>
            <person name="Zeytun A."/>
            <person name="Stein L.Y."/>
        </authorList>
    </citation>
    <scope>NUCLEOTIDE SEQUENCE [LARGE SCALE GENOMIC DNA]</scope>
    <source>
        <strain evidence="3 4">BG8</strain>
    </source>
</reference>
<keyword evidence="2" id="KW-0472">Membrane</keyword>
<dbReference type="AlphaFoldDB" id="H8GIP4"/>
<evidence type="ECO:0000313" key="4">
    <source>
        <dbReference type="Proteomes" id="UP000005090"/>
    </source>
</evidence>
<dbReference type="STRING" id="686340.Metal_1271"/>
<dbReference type="NCBIfam" id="NF033916">
    <property type="entry name" value="antiphage_ZorA_3"/>
    <property type="match status" value="1"/>
</dbReference>
<dbReference type="EMBL" id="CM001475">
    <property type="protein sequence ID" value="EIC29071.1"/>
    <property type="molecule type" value="Genomic_DNA"/>
</dbReference>
<keyword evidence="2" id="KW-0812">Transmembrane</keyword>
<feature type="transmembrane region" description="Helical" evidence="2">
    <location>
        <begin position="143"/>
        <end position="163"/>
    </location>
</feature>
<feature type="transmembrane region" description="Helical" evidence="2">
    <location>
        <begin position="195"/>
        <end position="215"/>
    </location>
</feature>
<name>H8GIP4_METAL</name>
<accession>H8GIP4</accession>
<keyword evidence="1" id="KW-0175">Coiled coil</keyword>
<sequence length="605" mass="66793">MLDSLFAFLPRQFAQWLDIPISGNPRMVINVVAVLLLLFLVWYVGQAVFSLVRLQSAIGALAALRRQKAGGETVTKDELDRIFRHRFFAGVWDTFRDTLHEQYEDRNAQGRIVRIRSTVSAEAIFSPQLLVDARLNVEFFKHLPGLLTGIGIIGTFYGLIHGIQQFDPSLLAKARADAAQMEKLFLGLKSLFTEVQGAFIASFFAIGAAMTVTFFEKVLLNLCYRRLEALCRLLDTLYEGGVGEDYLASLVKSSSENAVQMSQLKDSLVDELSAVLQNQTVRQIEQSQRLGDLLSARIREHIESGREHGDRVNRILERGLDDIGNKMARVGREQGATVTTNLEQLVQSFADKIDSAFADRMLGLVGMMDDSAQSMRDMQAGFHELLHELRRSGKAEREELTTHMASLVDVLGASQGTLEAQLADTSRTFAAAIEKMNDSAARISEATQRFSLAGDKVAGVLERAEQVSLQLAQSGGLLENASHSVAAILEQSAGTRDALAQMVAEMASMLERAKQEAGMNWQIVQQMQATVEAFEQLNAEADKSVAAIAEKLAETLARFREEMARHDAEFHKHHADTLNQVASAYEPLAASIGGLADMMMRRGEI</sequence>
<keyword evidence="2" id="KW-1133">Transmembrane helix</keyword>